<keyword evidence="1" id="KW-0472">Membrane</keyword>
<keyword evidence="1" id="KW-0812">Transmembrane</keyword>
<dbReference type="Proteomes" id="UP001595776">
    <property type="component" value="Unassembled WGS sequence"/>
</dbReference>
<evidence type="ECO:0008006" key="4">
    <source>
        <dbReference type="Google" id="ProtNLM"/>
    </source>
</evidence>
<proteinExistence type="predicted"/>
<organism evidence="2 3">
    <name type="scientific">Kordiimonas lipolytica</name>
    <dbReference type="NCBI Taxonomy" id="1662421"/>
    <lineage>
        <taxon>Bacteria</taxon>
        <taxon>Pseudomonadati</taxon>
        <taxon>Pseudomonadota</taxon>
        <taxon>Alphaproteobacteria</taxon>
        <taxon>Kordiimonadales</taxon>
        <taxon>Kordiimonadaceae</taxon>
        <taxon>Kordiimonas</taxon>
    </lineage>
</organism>
<comment type="caution">
    <text evidence="2">The sequence shown here is derived from an EMBL/GenBank/DDBJ whole genome shotgun (WGS) entry which is preliminary data.</text>
</comment>
<keyword evidence="3" id="KW-1185">Reference proteome</keyword>
<evidence type="ECO:0000313" key="3">
    <source>
        <dbReference type="Proteomes" id="UP001595776"/>
    </source>
</evidence>
<feature type="transmembrane region" description="Helical" evidence="1">
    <location>
        <begin position="31"/>
        <end position="49"/>
    </location>
</feature>
<protein>
    <recommendedName>
        <fullName evidence="4">GlsB/YeaQ/YmgE family stress response membrane protein</fullName>
    </recommendedName>
</protein>
<dbReference type="RefSeq" id="WP_068143834.1">
    <property type="nucleotide sequence ID" value="NZ_JBHSCR010000014.1"/>
</dbReference>
<accession>A0ABV8UDU8</accession>
<dbReference type="EMBL" id="JBHSCR010000014">
    <property type="protein sequence ID" value="MFC4349051.1"/>
    <property type="molecule type" value="Genomic_DNA"/>
</dbReference>
<keyword evidence="1" id="KW-1133">Transmembrane helix</keyword>
<evidence type="ECO:0000313" key="2">
    <source>
        <dbReference type="EMBL" id="MFC4349051.1"/>
    </source>
</evidence>
<gene>
    <name evidence="2" type="ORF">ACFO5Q_14445</name>
</gene>
<name>A0ABV8UDU8_9PROT</name>
<sequence length="82" mass="8351">MISALLAGALTGLLAGKLLEGKSLGGTRDIALGAIGAIAAWFIVGLLGFSPINMFGSVITGFSGAMLFRFSTHPANQEEQAL</sequence>
<reference evidence="3" key="1">
    <citation type="journal article" date="2019" name="Int. J. Syst. Evol. Microbiol.">
        <title>The Global Catalogue of Microorganisms (GCM) 10K type strain sequencing project: providing services to taxonomists for standard genome sequencing and annotation.</title>
        <authorList>
            <consortium name="The Broad Institute Genomics Platform"/>
            <consortium name="The Broad Institute Genome Sequencing Center for Infectious Disease"/>
            <person name="Wu L."/>
            <person name="Ma J."/>
        </authorList>
    </citation>
    <scope>NUCLEOTIDE SEQUENCE [LARGE SCALE GENOMIC DNA]</scope>
    <source>
        <strain evidence="3">CGMCC 1.15304</strain>
    </source>
</reference>
<evidence type="ECO:0000256" key="1">
    <source>
        <dbReference type="SAM" id="Phobius"/>
    </source>
</evidence>